<dbReference type="InterPro" id="IPR016181">
    <property type="entry name" value="Acyl_CoA_acyltransferase"/>
</dbReference>
<dbReference type="Gene3D" id="3.40.630.30">
    <property type="match status" value="1"/>
</dbReference>
<evidence type="ECO:0000313" key="3">
    <source>
        <dbReference type="Proteomes" id="UP000251213"/>
    </source>
</evidence>
<dbReference type="OrthoDB" id="9811523at2"/>
<dbReference type="PANTHER" id="PTHR43792">
    <property type="entry name" value="GNAT FAMILY, PUTATIVE (AFU_ORTHOLOGUE AFUA_3G00765)-RELATED-RELATED"/>
    <property type="match status" value="1"/>
</dbReference>
<dbReference type="SUPFAM" id="SSF55729">
    <property type="entry name" value="Acyl-CoA N-acyltransferases (Nat)"/>
    <property type="match status" value="1"/>
</dbReference>
<dbReference type="RefSeq" id="WP_113659040.1">
    <property type="nucleotide sequence ID" value="NZ_KZ845667.1"/>
</dbReference>
<dbReference type="InterPro" id="IPR000182">
    <property type="entry name" value="GNAT_dom"/>
</dbReference>
<accession>A0A364K3Y3</accession>
<dbReference type="GO" id="GO:0008999">
    <property type="term" value="F:protein-N-terminal-alanine acetyltransferase activity"/>
    <property type="evidence" value="ECO:0007669"/>
    <property type="project" value="TreeGrafter"/>
</dbReference>
<evidence type="ECO:0000259" key="1">
    <source>
        <dbReference type="PROSITE" id="PS51186"/>
    </source>
</evidence>
<gene>
    <name evidence="2" type="ORF">DL897_10115</name>
</gene>
<name>A0A364K3Y3_9BACL</name>
<sequence length="194" mass="22507">MPFFGETTFPILDTERLKLRQLSSKDTKKLFEIWSDKQVTQYMNISPLSTKSQALEMIDLLNSLAERNEAIRWGIELKKTGELIGTCGFNSINHANARASIGYELEVAYWRKGYMSEVIHALLGYGFQQCHFNRIEATVEPENTPSMLLLEKLGFHREGLLRGYEYAKERYIDLYMFSILQNEYLLQNSQDTCP</sequence>
<keyword evidence="2" id="KW-0808">Transferase</keyword>
<dbReference type="EMBL" id="QJKK01000005">
    <property type="protein sequence ID" value="RAL24047.1"/>
    <property type="molecule type" value="Genomic_DNA"/>
</dbReference>
<feature type="domain" description="N-acetyltransferase" evidence="1">
    <location>
        <begin position="17"/>
        <end position="181"/>
    </location>
</feature>
<reference evidence="2 3" key="2">
    <citation type="submission" date="2018-06" db="EMBL/GenBank/DDBJ databases">
        <authorList>
            <person name="Zhirakovskaya E."/>
        </authorList>
    </citation>
    <scope>NUCLEOTIDE SEQUENCE [LARGE SCALE GENOMIC DNA]</scope>
    <source>
        <strain evidence="2 3">FBKL4.011</strain>
    </source>
</reference>
<reference evidence="2 3" key="1">
    <citation type="submission" date="2018-06" db="EMBL/GenBank/DDBJ databases">
        <title>Thermoflavimicrobium daqus sp. nov., a thermophilic microbe isolated from Moutai-flavour Daqu.</title>
        <authorList>
            <person name="Wang X."/>
            <person name="Zhou H."/>
        </authorList>
    </citation>
    <scope>NUCLEOTIDE SEQUENCE [LARGE SCALE GENOMIC DNA]</scope>
    <source>
        <strain evidence="2 3">FBKL4.011</strain>
    </source>
</reference>
<dbReference type="AlphaFoldDB" id="A0A364K3Y3"/>
<dbReference type="InterPro" id="IPR051531">
    <property type="entry name" value="N-acetyltransferase"/>
</dbReference>
<protein>
    <submittedName>
        <fullName evidence="2">GNAT family N-acetyltransferase</fullName>
    </submittedName>
</protein>
<dbReference type="PROSITE" id="PS51186">
    <property type="entry name" value="GNAT"/>
    <property type="match status" value="1"/>
</dbReference>
<dbReference type="GO" id="GO:0005737">
    <property type="term" value="C:cytoplasm"/>
    <property type="evidence" value="ECO:0007669"/>
    <property type="project" value="TreeGrafter"/>
</dbReference>
<dbReference type="Pfam" id="PF13302">
    <property type="entry name" value="Acetyltransf_3"/>
    <property type="match status" value="1"/>
</dbReference>
<dbReference type="Proteomes" id="UP000251213">
    <property type="component" value="Unassembled WGS sequence"/>
</dbReference>
<keyword evidence="3" id="KW-1185">Reference proteome</keyword>
<proteinExistence type="predicted"/>
<dbReference type="PANTHER" id="PTHR43792:SF9">
    <property type="entry name" value="RIBOSOMAL-PROTEIN-ALANINE ACETYLTRANSFERASE"/>
    <property type="match status" value="1"/>
</dbReference>
<comment type="caution">
    <text evidence="2">The sequence shown here is derived from an EMBL/GenBank/DDBJ whole genome shotgun (WGS) entry which is preliminary data.</text>
</comment>
<evidence type="ECO:0000313" key="2">
    <source>
        <dbReference type="EMBL" id="RAL24047.1"/>
    </source>
</evidence>
<organism evidence="2 3">
    <name type="scientific">Thermoflavimicrobium daqui</name>
    <dbReference type="NCBI Taxonomy" id="2137476"/>
    <lineage>
        <taxon>Bacteria</taxon>
        <taxon>Bacillati</taxon>
        <taxon>Bacillota</taxon>
        <taxon>Bacilli</taxon>
        <taxon>Bacillales</taxon>
        <taxon>Thermoactinomycetaceae</taxon>
        <taxon>Thermoflavimicrobium</taxon>
    </lineage>
</organism>